<organism evidence="1 2">
    <name type="scientific">Pseudoalteromonas phage C5a</name>
    <dbReference type="NCBI Taxonomy" id="1916107"/>
    <lineage>
        <taxon>Viruses</taxon>
        <taxon>Duplodnaviria</taxon>
        <taxon>Heunggongvirae</taxon>
        <taxon>Uroviricota</taxon>
        <taxon>Caudoviricetes</taxon>
        <taxon>Peduoviridae</taxon>
        <taxon>Catalunyavirus</taxon>
        <taxon>Catalunyavirus C5a</taxon>
    </lineage>
</organism>
<dbReference type="Pfam" id="PF05930">
    <property type="entry name" value="Phage_AlpA"/>
    <property type="match status" value="1"/>
</dbReference>
<dbReference type="Proteomes" id="UP000222283">
    <property type="component" value="Segment"/>
</dbReference>
<gene>
    <name evidence="1" type="ORF">C5a_12</name>
</gene>
<protein>
    <submittedName>
        <fullName evidence="1">Transcriptional regulator</fullName>
    </submittedName>
</protein>
<dbReference type="EMBL" id="KY045851">
    <property type="protein sequence ID" value="APM00222.1"/>
    <property type="molecule type" value="Genomic_DNA"/>
</dbReference>
<dbReference type="Gene3D" id="1.10.238.160">
    <property type="match status" value="1"/>
</dbReference>
<reference evidence="1 2" key="1">
    <citation type="submission" date="2016-10" db="EMBL/GenBank/DDBJ databases">
        <title>An insight into ecological interactions, comparative genomics and biogeography of Pseudoalteromonas phages.</title>
        <authorList>
            <person name="Lara E."/>
            <person name="Vaque D."/>
            <person name="Sa E.L."/>
            <person name="Salazar G."/>
            <person name="Sanchez P."/>
            <person name="Duhaime M.B."/>
            <person name="Ignacio-Espinoza J."/>
            <person name="Santos F."/>
            <person name="Roux S."/>
            <person name="Anton J."/>
            <person name="Sullivan M.B."/>
            <person name="Acinas S.G."/>
        </authorList>
    </citation>
    <scope>NUCLEOTIDE SEQUENCE [LARGE SCALE GENOMIC DNA]</scope>
    <source>
        <strain evidence="1 2">C5a</strain>
    </source>
</reference>
<name>A0A1L5C2A1_9CAUD</name>
<proteinExistence type="predicted"/>
<accession>A0A1L5C2A1</accession>
<sequence>MDTKKYRTTLLGEPISESEKFLRAKDITELCCISRAMIYKLMSAHKFPPSHRIAGDRVVWLGTDINIWRSMTPAHFQDQFGEQLKAQAEGAAA</sequence>
<dbReference type="InterPro" id="IPR010260">
    <property type="entry name" value="AlpA"/>
</dbReference>
<keyword evidence="2" id="KW-1185">Reference proteome</keyword>
<evidence type="ECO:0000313" key="1">
    <source>
        <dbReference type="EMBL" id="APM00222.1"/>
    </source>
</evidence>
<evidence type="ECO:0000313" key="2">
    <source>
        <dbReference type="Proteomes" id="UP000222283"/>
    </source>
</evidence>